<evidence type="ECO:0000313" key="8">
    <source>
        <dbReference type="RefSeq" id="XP_020106636.1"/>
    </source>
</evidence>
<gene>
    <name evidence="8" type="primary">LOC109722876</name>
</gene>
<dbReference type="Gene3D" id="1.25.10.10">
    <property type="entry name" value="Leucine-rich Repeat Variant"/>
    <property type="match status" value="1"/>
</dbReference>
<keyword evidence="7" id="KW-1185">Reference proteome</keyword>
<accession>A0A6P5GDE7</accession>
<keyword evidence="4 5" id="KW-0833">Ubl conjugation pathway</keyword>
<dbReference type="SMART" id="SM00504">
    <property type="entry name" value="Ubox"/>
    <property type="match status" value="1"/>
</dbReference>
<dbReference type="AlphaFoldDB" id="A0A6P5GDE7"/>
<dbReference type="InterPro" id="IPR003613">
    <property type="entry name" value="Ubox_domain"/>
</dbReference>
<dbReference type="UniPathway" id="UPA00143"/>
<evidence type="ECO:0000256" key="2">
    <source>
        <dbReference type="ARBA" id="ARBA00004906"/>
    </source>
</evidence>
<evidence type="ECO:0000313" key="7">
    <source>
        <dbReference type="Proteomes" id="UP000515123"/>
    </source>
</evidence>
<organism evidence="7 8">
    <name type="scientific">Ananas comosus</name>
    <name type="common">Pineapple</name>
    <name type="synonym">Ananas ananas</name>
    <dbReference type="NCBI Taxonomy" id="4615"/>
    <lineage>
        <taxon>Eukaryota</taxon>
        <taxon>Viridiplantae</taxon>
        <taxon>Streptophyta</taxon>
        <taxon>Embryophyta</taxon>
        <taxon>Tracheophyta</taxon>
        <taxon>Spermatophyta</taxon>
        <taxon>Magnoliopsida</taxon>
        <taxon>Liliopsida</taxon>
        <taxon>Poales</taxon>
        <taxon>Bromeliaceae</taxon>
        <taxon>Bromelioideae</taxon>
        <taxon>Ananas</taxon>
    </lineage>
</organism>
<dbReference type="SUPFAM" id="SSF57850">
    <property type="entry name" value="RING/U-box"/>
    <property type="match status" value="1"/>
</dbReference>
<dbReference type="RefSeq" id="XP_020106636.1">
    <property type="nucleotide sequence ID" value="XM_020251047.1"/>
</dbReference>
<dbReference type="GO" id="GO:0061630">
    <property type="term" value="F:ubiquitin protein ligase activity"/>
    <property type="evidence" value="ECO:0007669"/>
    <property type="project" value="UniProtKB-UniRule"/>
</dbReference>
<evidence type="ECO:0000256" key="5">
    <source>
        <dbReference type="RuleBase" id="RU369093"/>
    </source>
</evidence>
<proteinExistence type="predicted"/>
<dbReference type="Proteomes" id="UP000515123">
    <property type="component" value="Linkage group 17"/>
</dbReference>
<dbReference type="Pfam" id="PF25598">
    <property type="entry name" value="ARM_PUB"/>
    <property type="match status" value="1"/>
</dbReference>
<dbReference type="GO" id="GO:0016567">
    <property type="term" value="P:protein ubiquitination"/>
    <property type="evidence" value="ECO:0007669"/>
    <property type="project" value="UniProtKB-UniRule"/>
</dbReference>
<comment type="catalytic activity">
    <reaction evidence="1 5">
        <text>S-ubiquitinyl-[E2 ubiquitin-conjugating enzyme]-L-cysteine + [acceptor protein]-L-lysine = [E2 ubiquitin-conjugating enzyme]-L-cysteine + N(6)-ubiquitinyl-[acceptor protein]-L-lysine.</text>
        <dbReference type="EC" id="2.3.2.27"/>
    </reaction>
</comment>
<comment type="function">
    <text evidence="5">Functions as an E3 ubiquitin ligase.</text>
</comment>
<evidence type="ECO:0000256" key="1">
    <source>
        <dbReference type="ARBA" id="ARBA00000900"/>
    </source>
</evidence>
<dbReference type="PANTHER" id="PTHR22849:SF103">
    <property type="entry name" value="U-BOX DOMAIN-CONTAINING PROTEIN"/>
    <property type="match status" value="1"/>
</dbReference>
<keyword evidence="3 5" id="KW-0808">Transferase</keyword>
<comment type="pathway">
    <text evidence="2 5">Protein modification; protein ubiquitination.</text>
</comment>
<dbReference type="GeneID" id="109722876"/>
<dbReference type="Pfam" id="PF04564">
    <property type="entry name" value="U-box"/>
    <property type="match status" value="1"/>
</dbReference>
<dbReference type="PROSITE" id="PS51698">
    <property type="entry name" value="U_BOX"/>
    <property type="match status" value="1"/>
</dbReference>
<dbReference type="InterPro" id="IPR011989">
    <property type="entry name" value="ARM-like"/>
</dbReference>
<sequence>MSVLLTQIKATIFAGNRITPSNSLSSELWILDVDVPTVPFSPHLCMRDHQGRRQSNKMSIPHLFRCPISLDLFTDPVTLCTGQTYDRPSIEKWLAGGHLTCPVTMQTLDDTTLVPNHTLRHLIDQWIRGDPDRSSRPGPTEPAAEPQLSLASLKLNLQSPTAAAADAVKKIRILSVESDIGQACLIQLGFFPLLLHLLFRSASAHDDSELVEAALDCVLSLSPPSQLDSLNMLKEEHNLASLVVLLEQGNIKIKTSLCYLLELVATSPATKELSLLVGRSQRVLRELISLMQCNKRNAAAAEAAVRATAGLCMLDENWGNVIREGGVGGLIAYLSSSPGQKTVSRALATLELLLGQEAGKSAFAENANAVRVVVRHVFVVSADREASEHAVGALLAVCCGSVRLQTQAVEAGVLTQLLLLLQSQCGSKAKSRARALLKLLRSVWAGNPGECNFQNDK</sequence>
<reference evidence="7" key="1">
    <citation type="journal article" date="2015" name="Nat. Genet.">
        <title>The pineapple genome and the evolution of CAM photosynthesis.</title>
        <authorList>
            <person name="Ming R."/>
            <person name="VanBuren R."/>
            <person name="Wai C.M."/>
            <person name="Tang H."/>
            <person name="Schatz M.C."/>
            <person name="Bowers J.E."/>
            <person name="Lyons E."/>
            <person name="Wang M.L."/>
            <person name="Chen J."/>
            <person name="Biggers E."/>
            <person name="Zhang J."/>
            <person name="Huang L."/>
            <person name="Zhang L."/>
            <person name="Miao W."/>
            <person name="Zhang J."/>
            <person name="Ye Z."/>
            <person name="Miao C."/>
            <person name="Lin Z."/>
            <person name="Wang H."/>
            <person name="Zhou H."/>
            <person name="Yim W.C."/>
            <person name="Priest H.D."/>
            <person name="Zheng C."/>
            <person name="Woodhouse M."/>
            <person name="Edger P.P."/>
            <person name="Guyot R."/>
            <person name="Guo H.B."/>
            <person name="Guo H."/>
            <person name="Zheng G."/>
            <person name="Singh R."/>
            <person name="Sharma A."/>
            <person name="Min X."/>
            <person name="Zheng Y."/>
            <person name="Lee H."/>
            <person name="Gurtowski J."/>
            <person name="Sedlazeck F.J."/>
            <person name="Harkess A."/>
            <person name="McKain M.R."/>
            <person name="Liao Z."/>
            <person name="Fang J."/>
            <person name="Liu J."/>
            <person name="Zhang X."/>
            <person name="Zhang Q."/>
            <person name="Hu W."/>
            <person name="Qin Y."/>
            <person name="Wang K."/>
            <person name="Chen L.Y."/>
            <person name="Shirley N."/>
            <person name="Lin Y.R."/>
            <person name="Liu L.Y."/>
            <person name="Hernandez A.G."/>
            <person name="Wright C.L."/>
            <person name="Bulone V."/>
            <person name="Tuskan G.A."/>
            <person name="Heath K."/>
            <person name="Zee F."/>
            <person name="Moore P.H."/>
            <person name="Sunkar R."/>
            <person name="Leebens-Mack J.H."/>
            <person name="Mockler T."/>
            <person name="Bennetzen J.L."/>
            <person name="Freeling M."/>
            <person name="Sankoff D."/>
            <person name="Paterson A.H."/>
            <person name="Zhu X."/>
            <person name="Yang X."/>
            <person name="Smith J.A."/>
            <person name="Cushman J.C."/>
            <person name="Paull R.E."/>
            <person name="Yu Q."/>
        </authorList>
    </citation>
    <scope>NUCLEOTIDE SEQUENCE [LARGE SCALE GENOMIC DNA]</scope>
    <source>
        <strain evidence="7">cv. F153</strain>
    </source>
</reference>
<dbReference type="InterPro" id="IPR058678">
    <property type="entry name" value="ARM_PUB"/>
</dbReference>
<evidence type="ECO:0000256" key="3">
    <source>
        <dbReference type="ARBA" id="ARBA00022679"/>
    </source>
</evidence>
<evidence type="ECO:0000256" key="4">
    <source>
        <dbReference type="ARBA" id="ARBA00022786"/>
    </source>
</evidence>
<feature type="domain" description="U-box" evidence="6">
    <location>
        <begin position="59"/>
        <end position="133"/>
    </location>
</feature>
<dbReference type="Gene3D" id="3.30.40.10">
    <property type="entry name" value="Zinc/RING finger domain, C3HC4 (zinc finger)"/>
    <property type="match status" value="1"/>
</dbReference>
<dbReference type="CDD" id="cd16664">
    <property type="entry name" value="RING-Ubox_PUB"/>
    <property type="match status" value="1"/>
</dbReference>
<dbReference type="InterPro" id="IPR013083">
    <property type="entry name" value="Znf_RING/FYVE/PHD"/>
</dbReference>
<dbReference type="FunFam" id="3.30.40.10:FF:000442">
    <property type="entry name" value="RING-type E3 ubiquitin transferase"/>
    <property type="match status" value="1"/>
</dbReference>
<name>A0A6P5GDE7_ANACO</name>
<dbReference type="OrthoDB" id="10064100at2759"/>
<dbReference type="InterPro" id="IPR016024">
    <property type="entry name" value="ARM-type_fold"/>
</dbReference>
<protein>
    <recommendedName>
        <fullName evidence="5 6">U-box domain-containing protein</fullName>
        <ecNumber evidence="5">2.3.2.27</ecNumber>
    </recommendedName>
    <alternativeName>
        <fullName evidence="5">RING-type E3 ubiquitin transferase PUB</fullName>
    </alternativeName>
</protein>
<dbReference type="InterPro" id="IPR045210">
    <property type="entry name" value="RING-Ubox_PUB"/>
</dbReference>
<dbReference type="PANTHER" id="PTHR22849">
    <property type="entry name" value="WDSAM1 PROTEIN"/>
    <property type="match status" value="1"/>
</dbReference>
<dbReference type="EC" id="2.3.2.27" evidence="5"/>
<evidence type="ECO:0000259" key="6">
    <source>
        <dbReference type="PROSITE" id="PS51698"/>
    </source>
</evidence>
<dbReference type="InterPro" id="IPR045185">
    <property type="entry name" value="PUB22/23/24-like"/>
</dbReference>
<dbReference type="SUPFAM" id="SSF48371">
    <property type="entry name" value="ARM repeat"/>
    <property type="match status" value="1"/>
</dbReference>
<reference evidence="8" key="2">
    <citation type="submission" date="2025-08" db="UniProtKB">
        <authorList>
            <consortium name="RefSeq"/>
        </authorList>
    </citation>
    <scope>IDENTIFICATION</scope>
    <source>
        <tissue evidence="8">Leaf</tissue>
    </source>
</reference>